<gene>
    <name evidence="1" type="ORF">DSO57_1000381</name>
</gene>
<protein>
    <submittedName>
        <fullName evidence="1">Uncharacterized protein</fullName>
    </submittedName>
</protein>
<organism evidence="1 2">
    <name type="scientific">Entomophthora muscae</name>
    <dbReference type="NCBI Taxonomy" id="34485"/>
    <lineage>
        <taxon>Eukaryota</taxon>
        <taxon>Fungi</taxon>
        <taxon>Fungi incertae sedis</taxon>
        <taxon>Zoopagomycota</taxon>
        <taxon>Entomophthoromycotina</taxon>
        <taxon>Entomophthoromycetes</taxon>
        <taxon>Entomophthorales</taxon>
        <taxon>Entomophthoraceae</taxon>
        <taxon>Entomophthora</taxon>
    </lineage>
</organism>
<evidence type="ECO:0000313" key="1">
    <source>
        <dbReference type="EMBL" id="KAJ9086754.1"/>
    </source>
</evidence>
<evidence type="ECO:0000313" key="2">
    <source>
        <dbReference type="Proteomes" id="UP001165960"/>
    </source>
</evidence>
<sequence length="63" mass="6805">MDSTPAVKKDSVYEISGRNTSLLTKREDMMLVGSPVSSTALMGVSKTVHKHKIGLHSSMCRVA</sequence>
<dbReference type="EMBL" id="QTSX02000711">
    <property type="protein sequence ID" value="KAJ9086754.1"/>
    <property type="molecule type" value="Genomic_DNA"/>
</dbReference>
<proteinExistence type="predicted"/>
<accession>A0ACC2UI41</accession>
<name>A0ACC2UI41_9FUNG</name>
<comment type="caution">
    <text evidence="1">The sequence shown here is derived from an EMBL/GenBank/DDBJ whole genome shotgun (WGS) entry which is preliminary data.</text>
</comment>
<keyword evidence="2" id="KW-1185">Reference proteome</keyword>
<reference evidence="1" key="1">
    <citation type="submission" date="2022-04" db="EMBL/GenBank/DDBJ databases">
        <title>Genome of the entomopathogenic fungus Entomophthora muscae.</title>
        <authorList>
            <person name="Elya C."/>
            <person name="Lovett B.R."/>
            <person name="Lee E."/>
            <person name="Macias A.M."/>
            <person name="Hajek A.E."/>
            <person name="De Bivort B.L."/>
            <person name="Kasson M.T."/>
            <person name="De Fine Licht H.H."/>
            <person name="Stajich J.E."/>
        </authorList>
    </citation>
    <scope>NUCLEOTIDE SEQUENCE</scope>
    <source>
        <strain evidence="1">Berkeley</strain>
    </source>
</reference>
<dbReference type="Proteomes" id="UP001165960">
    <property type="component" value="Unassembled WGS sequence"/>
</dbReference>